<feature type="domain" description="GGDEF" evidence="3">
    <location>
        <begin position="146"/>
        <end position="279"/>
    </location>
</feature>
<comment type="caution">
    <text evidence="4">The sequence shown here is derived from an EMBL/GenBank/DDBJ whole genome shotgun (WGS) entry which is preliminary data.</text>
</comment>
<evidence type="ECO:0000259" key="3">
    <source>
        <dbReference type="PROSITE" id="PS50887"/>
    </source>
</evidence>
<dbReference type="PANTHER" id="PTHR44757:SF2">
    <property type="entry name" value="BIOFILM ARCHITECTURE MAINTENANCE PROTEIN MBAA"/>
    <property type="match status" value="1"/>
</dbReference>
<evidence type="ECO:0000259" key="2">
    <source>
        <dbReference type="PROSITE" id="PS50883"/>
    </source>
</evidence>
<dbReference type="SUPFAM" id="SSF55073">
    <property type="entry name" value="Nucleotide cyclase"/>
    <property type="match status" value="1"/>
</dbReference>
<dbReference type="PROSITE" id="PS50887">
    <property type="entry name" value="GGDEF"/>
    <property type="match status" value="1"/>
</dbReference>
<dbReference type="SMART" id="SM00267">
    <property type="entry name" value="GGDEF"/>
    <property type="match status" value="1"/>
</dbReference>
<evidence type="ECO:0000313" key="5">
    <source>
        <dbReference type="Proteomes" id="UP001254608"/>
    </source>
</evidence>
<sequence>MNKAQPPLAPRNLDSIARLLRSRTNRYAWIGLGIALAALLLGTLLSTLFQSGGISLAAMSEAQTSNPALWLLDGMPFLFLLWGQYVGTLLSYQAGAMVLDETRDLRERAHALEFQLTRQQVAGPQLGLPNRQSLIAALREVGGHDSNGALLVFDCPQYMDLRYTGGEATAEELLRHMISRVQSVMRESDLLTQYDSSDFAVLMRKTGDGEDPMRLAGRIQLALDTPVSLPVGAVSIRTHIGIAIVSGHGAEATALLRRAETAKFAAATLGRDTLVYAPRFESEYAERPRLAAELHGALAHEGLTDEYRLQRPLSPKLPTRLRLAPVWPHPRRQRLEETEFLDLPDRLSLIYGLTLWQLSQALSRSIAWARPEGRPQVAVRLGDNALALNDLAPSVLRLLAAHDVSAQSLALELSEVSLIRHHEHAHRQLQVLRNEGIEICLVGFGATGTSASTPLYYAISQVALCPRLLHAAVTQPAARTVLSAHVDLARKLGLASVASGLENEAQLELVRELGCDWADGDYIAEASPAIEVARLLAA</sequence>
<evidence type="ECO:0000256" key="1">
    <source>
        <dbReference type="SAM" id="Phobius"/>
    </source>
</evidence>
<protein>
    <submittedName>
        <fullName evidence="4">EAL domain-containing protein</fullName>
    </submittedName>
</protein>
<dbReference type="InterPro" id="IPR035919">
    <property type="entry name" value="EAL_sf"/>
</dbReference>
<feature type="domain" description="EAL" evidence="2">
    <location>
        <begin position="287"/>
        <end position="538"/>
    </location>
</feature>
<dbReference type="InterPro" id="IPR001633">
    <property type="entry name" value="EAL_dom"/>
</dbReference>
<dbReference type="EMBL" id="JAVRIC010000032">
    <property type="protein sequence ID" value="MDT0499015.1"/>
    <property type="molecule type" value="Genomic_DNA"/>
</dbReference>
<gene>
    <name evidence="4" type="ORF">RM530_16860</name>
</gene>
<dbReference type="Gene3D" id="3.30.70.270">
    <property type="match status" value="1"/>
</dbReference>
<keyword evidence="1" id="KW-0812">Transmembrane</keyword>
<dbReference type="Pfam" id="PF00990">
    <property type="entry name" value="GGDEF"/>
    <property type="match status" value="1"/>
</dbReference>
<accession>A0ABU2WN96</accession>
<dbReference type="InterPro" id="IPR000160">
    <property type="entry name" value="GGDEF_dom"/>
</dbReference>
<keyword evidence="5" id="KW-1185">Reference proteome</keyword>
<dbReference type="PANTHER" id="PTHR44757">
    <property type="entry name" value="DIGUANYLATE CYCLASE DGCP"/>
    <property type="match status" value="1"/>
</dbReference>
<dbReference type="InterPro" id="IPR043128">
    <property type="entry name" value="Rev_trsase/Diguanyl_cyclase"/>
</dbReference>
<dbReference type="Pfam" id="PF00563">
    <property type="entry name" value="EAL"/>
    <property type="match status" value="1"/>
</dbReference>
<keyword evidence="1" id="KW-0472">Membrane</keyword>
<organism evidence="4 5">
    <name type="scientific">Banduia mediterranea</name>
    <dbReference type="NCBI Taxonomy" id="3075609"/>
    <lineage>
        <taxon>Bacteria</taxon>
        <taxon>Pseudomonadati</taxon>
        <taxon>Pseudomonadota</taxon>
        <taxon>Gammaproteobacteria</taxon>
        <taxon>Nevskiales</taxon>
        <taxon>Algiphilaceae</taxon>
        <taxon>Banduia</taxon>
    </lineage>
</organism>
<reference evidence="4 5" key="1">
    <citation type="submission" date="2023-09" db="EMBL/GenBank/DDBJ databases">
        <authorList>
            <person name="Rey-Velasco X."/>
        </authorList>
    </citation>
    <scope>NUCLEOTIDE SEQUENCE [LARGE SCALE GENOMIC DNA]</scope>
    <source>
        <strain evidence="4 5">W345</strain>
    </source>
</reference>
<keyword evidence="1" id="KW-1133">Transmembrane helix</keyword>
<feature type="transmembrane region" description="Helical" evidence="1">
    <location>
        <begin position="27"/>
        <end position="49"/>
    </location>
</feature>
<dbReference type="RefSeq" id="WP_311366426.1">
    <property type="nucleotide sequence ID" value="NZ_JAVRIC010000032.1"/>
</dbReference>
<dbReference type="SMART" id="SM00052">
    <property type="entry name" value="EAL"/>
    <property type="match status" value="1"/>
</dbReference>
<dbReference type="Proteomes" id="UP001254608">
    <property type="component" value="Unassembled WGS sequence"/>
</dbReference>
<proteinExistence type="predicted"/>
<evidence type="ECO:0000313" key="4">
    <source>
        <dbReference type="EMBL" id="MDT0499015.1"/>
    </source>
</evidence>
<dbReference type="CDD" id="cd01948">
    <property type="entry name" value="EAL"/>
    <property type="match status" value="1"/>
</dbReference>
<dbReference type="Gene3D" id="3.20.20.450">
    <property type="entry name" value="EAL domain"/>
    <property type="match status" value="1"/>
</dbReference>
<dbReference type="PROSITE" id="PS50883">
    <property type="entry name" value="EAL"/>
    <property type="match status" value="1"/>
</dbReference>
<dbReference type="InterPro" id="IPR052155">
    <property type="entry name" value="Biofilm_reg_signaling"/>
</dbReference>
<dbReference type="InterPro" id="IPR029787">
    <property type="entry name" value="Nucleotide_cyclase"/>
</dbReference>
<dbReference type="SUPFAM" id="SSF141868">
    <property type="entry name" value="EAL domain-like"/>
    <property type="match status" value="1"/>
</dbReference>
<name>A0ABU2WN96_9GAMM</name>